<organism evidence="1 2">
    <name type="scientific">Sphingomonas sediminicola</name>
    <dbReference type="NCBI Taxonomy" id="386874"/>
    <lineage>
        <taxon>Bacteria</taxon>
        <taxon>Pseudomonadati</taxon>
        <taxon>Pseudomonadota</taxon>
        <taxon>Alphaproteobacteria</taxon>
        <taxon>Sphingomonadales</taxon>
        <taxon>Sphingomonadaceae</taxon>
        <taxon>Sphingomonas</taxon>
    </lineage>
</organism>
<proteinExistence type="predicted"/>
<evidence type="ECO:0000313" key="2">
    <source>
        <dbReference type="Proteomes" id="UP000516105"/>
    </source>
</evidence>
<keyword evidence="2" id="KW-1185">Reference proteome</keyword>
<protein>
    <submittedName>
        <fullName evidence="1">Uncharacterized protein</fullName>
    </submittedName>
</protein>
<dbReference type="RefSeq" id="WP_187709687.1">
    <property type="nucleotide sequence ID" value="NZ_CP060782.1"/>
</dbReference>
<accession>A0ABX6TAZ2</accession>
<gene>
    <name evidence="1" type="ORF">H9L14_06635</name>
</gene>
<name>A0ABX6TAZ2_9SPHN</name>
<reference evidence="1 2" key="1">
    <citation type="submission" date="2020-08" db="EMBL/GenBank/DDBJ databases">
        <title>Genome sequence of Sphingomonas sediminicola KACC 15039T.</title>
        <authorList>
            <person name="Hyun D.-W."/>
            <person name="Bae J.-W."/>
        </authorList>
    </citation>
    <scope>NUCLEOTIDE SEQUENCE [LARGE SCALE GENOMIC DNA]</scope>
    <source>
        <strain evidence="1 2">KACC 15039</strain>
    </source>
</reference>
<dbReference type="Proteomes" id="UP000516105">
    <property type="component" value="Chromosome"/>
</dbReference>
<evidence type="ECO:0000313" key="1">
    <source>
        <dbReference type="EMBL" id="QNP46734.1"/>
    </source>
</evidence>
<dbReference type="EMBL" id="CP060782">
    <property type="protein sequence ID" value="QNP46734.1"/>
    <property type="molecule type" value="Genomic_DNA"/>
</dbReference>
<sequence length="68" mass="7612">MHTQAELNDVGQNCGLAVGELFQDESEKRLIFLFRPDSSPEERACVAKWARKNGLKTVFVNAINYPAS</sequence>